<dbReference type="SUPFAM" id="SSF52821">
    <property type="entry name" value="Rhodanese/Cell cycle control phosphatase"/>
    <property type="match status" value="2"/>
</dbReference>
<protein>
    <recommendedName>
        <fullName evidence="1">Rhodanese domain-containing protein</fullName>
    </recommendedName>
</protein>
<evidence type="ECO:0000313" key="2">
    <source>
        <dbReference type="EMBL" id="AMC09760.1"/>
    </source>
</evidence>
<dbReference type="PATRIC" id="fig|1622118.3.peg.19"/>
<gene>
    <name evidence="2" type="ORF">Lupro_00095</name>
</gene>
<dbReference type="CDD" id="cd00158">
    <property type="entry name" value="RHOD"/>
    <property type="match status" value="2"/>
</dbReference>
<feature type="domain" description="Rhodanese" evidence="1">
    <location>
        <begin position="234"/>
        <end position="314"/>
    </location>
</feature>
<reference evidence="3" key="1">
    <citation type="submission" date="2015-12" db="EMBL/GenBank/DDBJ databases">
        <title>Complete genome sequence of Lutibacter profundus strain LP1.</title>
        <authorList>
            <person name="Wissuwa J."/>
            <person name="Le Moine Bauer S."/>
            <person name="Stokke R."/>
            <person name="Dahle H."/>
            <person name="Steen I.H."/>
        </authorList>
    </citation>
    <scope>NUCLEOTIDE SEQUENCE [LARGE SCALE GENOMIC DNA]</scope>
    <source>
        <strain evidence="3">LP1</strain>
    </source>
</reference>
<dbReference type="SMART" id="SM00450">
    <property type="entry name" value="RHOD"/>
    <property type="match status" value="2"/>
</dbReference>
<dbReference type="KEGG" id="lut:Lupro_00095"/>
<dbReference type="STRING" id="1622118.Lupro_00095"/>
<dbReference type="PANTHER" id="PTHR43031">
    <property type="entry name" value="FAD-DEPENDENT OXIDOREDUCTASE"/>
    <property type="match status" value="1"/>
</dbReference>
<dbReference type="PROSITE" id="PS50206">
    <property type="entry name" value="RHODANESE_3"/>
    <property type="match status" value="2"/>
</dbReference>
<proteinExistence type="predicted"/>
<accession>A0A109RMX1</accession>
<evidence type="ECO:0000259" key="1">
    <source>
        <dbReference type="PROSITE" id="PS50206"/>
    </source>
</evidence>
<dbReference type="InterPro" id="IPR036873">
    <property type="entry name" value="Rhodanese-like_dom_sf"/>
</dbReference>
<reference evidence="2 3" key="2">
    <citation type="journal article" date="2016" name="Int. J. Syst. Evol. Microbiol.">
        <title>Lutibacter profundi sp. nov., isolated from a deep-sea hydrothermal system on the Arctic Mid-Ocean Ridge and emended description of the genus Lutibacter.</title>
        <authorList>
            <person name="Le Moine Bauer S."/>
            <person name="Roalkvam I."/>
            <person name="Steen I.H."/>
            <person name="Dahle H."/>
        </authorList>
    </citation>
    <scope>NUCLEOTIDE SEQUENCE [LARGE SCALE GENOMIC DNA]</scope>
    <source>
        <strain evidence="2 3">LP1</strain>
    </source>
</reference>
<feature type="domain" description="Rhodanese" evidence="1">
    <location>
        <begin position="69"/>
        <end position="160"/>
    </location>
</feature>
<dbReference type="InterPro" id="IPR050229">
    <property type="entry name" value="GlpE_sulfurtransferase"/>
</dbReference>
<dbReference type="PANTHER" id="PTHR43031:SF1">
    <property type="entry name" value="PYRIDINE NUCLEOTIDE-DISULPHIDE OXIDOREDUCTASE"/>
    <property type="match status" value="1"/>
</dbReference>
<keyword evidence="3" id="KW-1185">Reference proteome</keyword>
<sequence length="330" mass="38053">MKKLTTYLVLLFITATLFSGFKNSEKKQANYSPTEFELLVQYLEENGNFINSELAPSLVTANEVKKNLKNVKYHIIDIRSESWFEYGHLKNAHNVKASELLTYFENKINASDYSKIILICYSGQSAAYYTSLLRLAGYNNTYSMKWGMSSWREDFAENSWEKNIANTFVNKLETTKNTKAKKGIYPTLNTGKTDAKEILKIRLKKAFEIPYREHIIKSAEVFKNPTNYYIINYWDQEKYNNGHIPGAIQYQPNSSLASNTFLYTLPTNKEIAMYCSTGQNAAYAVAYLNLIGYKTSNIAYGANSFMNKILKEKNWNAFSKKEIHMYPVIE</sequence>
<dbReference type="EMBL" id="CP013355">
    <property type="protein sequence ID" value="AMC09760.1"/>
    <property type="molecule type" value="Genomic_DNA"/>
</dbReference>
<dbReference type="Gene3D" id="3.40.250.10">
    <property type="entry name" value="Rhodanese-like domain"/>
    <property type="match status" value="2"/>
</dbReference>
<evidence type="ECO:0000313" key="3">
    <source>
        <dbReference type="Proteomes" id="UP000059672"/>
    </source>
</evidence>
<dbReference type="Pfam" id="PF00581">
    <property type="entry name" value="Rhodanese"/>
    <property type="match status" value="2"/>
</dbReference>
<dbReference type="InterPro" id="IPR001763">
    <property type="entry name" value="Rhodanese-like_dom"/>
</dbReference>
<organism evidence="2 3">
    <name type="scientific">Lutibacter profundi</name>
    <dbReference type="NCBI Taxonomy" id="1622118"/>
    <lineage>
        <taxon>Bacteria</taxon>
        <taxon>Pseudomonadati</taxon>
        <taxon>Bacteroidota</taxon>
        <taxon>Flavobacteriia</taxon>
        <taxon>Flavobacteriales</taxon>
        <taxon>Flavobacteriaceae</taxon>
        <taxon>Lutibacter</taxon>
    </lineage>
</organism>
<name>A0A109RMX1_9FLAO</name>
<dbReference type="AlphaFoldDB" id="A0A109RMX1"/>
<dbReference type="Proteomes" id="UP000059672">
    <property type="component" value="Chromosome"/>
</dbReference>